<evidence type="ECO:0000256" key="1">
    <source>
        <dbReference type="SAM" id="Phobius"/>
    </source>
</evidence>
<dbReference type="AlphaFoldDB" id="A0AAV4ZYU9"/>
<keyword evidence="1" id="KW-1133">Transmembrane helix</keyword>
<accession>A0AAV4ZYU9</accession>
<evidence type="ECO:0000313" key="3">
    <source>
        <dbReference type="Proteomes" id="UP001050691"/>
    </source>
</evidence>
<feature type="transmembrane region" description="Helical" evidence="1">
    <location>
        <begin position="95"/>
        <end position="116"/>
    </location>
</feature>
<comment type="caution">
    <text evidence="2">The sequence shown here is derived from an EMBL/GenBank/DDBJ whole genome shotgun (WGS) entry which is preliminary data.</text>
</comment>
<evidence type="ECO:0000313" key="2">
    <source>
        <dbReference type="EMBL" id="GJJ06154.1"/>
    </source>
</evidence>
<reference evidence="2" key="1">
    <citation type="submission" date="2021-10" db="EMBL/GenBank/DDBJ databases">
        <title>De novo Genome Assembly of Clathrus columnatus (Basidiomycota, Fungi) Using Illumina and Nanopore Sequence Data.</title>
        <authorList>
            <person name="Ogiso-Tanaka E."/>
            <person name="Itagaki H."/>
            <person name="Hosoya T."/>
            <person name="Hosaka K."/>
        </authorList>
    </citation>
    <scope>NUCLEOTIDE SEQUENCE</scope>
    <source>
        <strain evidence="2">MO-923</strain>
    </source>
</reference>
<sequence length="189" mass="21544">MLAKYPIFVSQALHVIDNFVTSPRLCNDLGVLDRVIDIFPLVGVQEFSRIIFLVRDVTVILLDALAFIGVFYQVWGLWRLKQSMDFRSGENIAAVLLQQSILRFSLSVLLICEFTIDLRRRSTAKASAADRGQSAGNCTLFQTRDNSTQSLRFKFGRLHNSIMTEMGENDRLMGFDNSRLHSVERDDLH</sequence>
<keyword evidence="3" id="KW-1185">Reference proteome</keyword>
<keyword evidence="1" id="KW-0472">Membrane</keyword>
<keyword evidence="1" id="KW-0812">Transmembrane</keyword>
<feature type="transmembrane region" description="Helical" evidence="1">
    <location>
        <begin position="57"/>
        <end position="75"/>
    </location>
</feature>
<name>A0AAV4ZYU9_9AGAM</name>
<dbReference type="Proteomes" id="UP001050691">
    <property type="component" value="Unassembled WGS sequence"/>
</dbReference>
<organism evidence="2 3">
    <name type="scientific">Clathrus columnatus</name>
    <dbReference type="NCBI Taxonomy" id="1419009"/>
    <lineage>
        <taxon>Eukaryota</taxon>
        <taxon>Fungi</taxon>
        <taxon>Dikarya</taxon>
        <taxon>Basidiomycota</taxon>
        <taxon>Agaricomycotina</taxon>
        <taxon>Agaricomycetes</taxon>
        <taxon>Phallomycetidae</taxon>
        <taxon>Phallales</taxon>
        <taxon>Clathraceae</taxon>
        <taxon>Clathrus</taxon>
    </lineage>
</organism>
<proteinExistence type="predicted"/>
<protein>
    <submittedName>
        <fullName evidence="2">Uncharacterized protein</fullName>
    </submittedName>
</protein>
<gene>
    <name evidence="2" type="ORF">Clacol_000343</name>
</gene>
<dbReference type="EMBL" id="BPWL01000001">
    <property type="protein sequence ID" value="GJJ06154.1"/>
    <property type="molecule type" value="Genomic_DNA"/>
</dbReference>